<name>A0A382L6H2_9ZZZZ</name>
<accession>A0A382L6H2</accession>
<organism evidence="1">
    <name type="scientific">marine metagenome</name>
    <dbReference type="NCBI Taxonomy" id="408172"/>
    <lineage>
        <taxon>unclassified sequences</taxon>
        <taxon>metagenomes</taxon>
        <taxon>ecological metagenomes</taxon>
    </lineage>
</organism>
<feature type="non-terminal residue" evidence="1">
    <location>
        <position position="97"/>
    </location>
</feature>
<proteinExistence type="predicted"/>
<sequence>MRRYLIITLFLSLVLSQSEQSEDDEAVLTIDFDDKEELYLNFSFNAYRGVPVYSGKTFDQYDRINPVYGLSIGTPFGFQFGFTYTTLDFEIMQYKFE</sequence>
<evidence type="ECO:0000313" key="1">
    <source>
        <dbReference type="EMBL" id="SVC32548.1"/>
    </source>
</evidence>
<reference evidence="1" key="1">
    <citation type="submission" date="2018-05" db="EMBL/GenBank/DDBJ databases">
        <authorList>
            <person name="Lanie J.A."/>
            <person name="Ng W.-L."/>
            <person name="Kazmierczak K.M."/>
            <person name="Andrzejewski T.M."/>
            <person name="Davidsen T.M."/>
            <person name="Wayne K.J."/>
            <person name="Tettelin H."/>
            <person name="Glass J.I."/>
            <person name="Rusch D."/>
            <person name="Podicherti R."/>
            <person name="Tsui H.-C.T."/>
            <person name="Winkler M.E."/>
        </authorList>
    </citation>
    <scope>NUCLEOTIDE SEQUENCE</scope>
</reference>
<dbReference type="AlphaFoldDB" id="A0A382L6H2"/>
<dbReference type="EMBL" id="UINC01085212">
    <property type="protein sequence ID" value="SVC32548.1"/>
    <property type="molecule type" value="Genomic_DNA"/>
</dbReference>
<protein>
    <submittedName>
        <fullName evidence="1">Uncharacterized protein</fullName>
    </submittedName>
</protein>
<gene>
    <name evidence="1" type="ORF">METZ01_LOCUS285402</name>
</gene>